<dbReference type="STRING" id="97359.A0A550CPZ1"/>
<reference evidence="3 4" key="1">
    <citation type="journal article" date="2019" name="New Phytol.">
        <title>Comparative genomics reveals unique wood-decay strategies and fruiting body development in the Schizophyllaceae.</title>
        <authorList>
            <person name="Almasi E."/>
            <person name="Sahu N."/>
            <person name="Krizsan K."/>
            <person name="Balint B."/>
            <person name="Kovacs G.M."/>
            <person name="Kiss B."/>
            <person name="Cseklye J."/>
            <person name="Drula E."/>
            <person name="Henrissat B."/>
            <person name="Nagy I."/>
            <person name="Chovatia M."/>
            <person name="Adam C."/>
            <person name="LaButti K."/>
            <person name="Lipzen A."/>
            <person name="Riley R."/>
            <person name="Grigoriev I.V."/>
            <person name="Nagy L.G."/>
        </authorList>
    </citation>
    <scope>NUCLEOTIDE SEQUENCE [LARGE SCALE GENOMIC DNA]</scope>
    <source>
        <strain evidence="3 4">NL-1724</strain>
    </source>
</reference>
<dbReference type="OrthoDB" id="312874at2759"/>
<dbReference type="EMBL" id="VDMD01000003">
    <property type="protein sequence ID" value="TRM66865.1"/>
    <property type="molecule type" value="Genomic_DNA"/>
</dbReference>
<dbReference type="SUPFAM" id="SSF56112">
    <property type="entry name" value="Protein kinase-like (PK-like)"/>
    <property type="match status" value="1"/>
</dbReference>
<dbReference type="InterPro" id="IPR011009">
    <property type="entry name" value="Kinase-like_dom_sf"/>
</dbReference>
<feature type="compositionally biased region" description="Basic and acidic residues" evidence="1">
    <location>
        <begin position="809"/>
        <end position="819"/>
    </location>
</feature>
<sequence>MENLEMFRKRQRNLAANGKTRVCEPPLFFKSYTPDWKCLSDKDMKKLTNALISSGAINKSNGQWHDLPMPESKSKVATDENPFMKEDAHFAHMEAVVENILSAAERTLGGRFKSDKRTTRFVCRPRHVTYSEVPGSSQRADSLFVRKESSYPKGFTLGPKQPGYNIRICTADITNAGEFKLDDSPADILDDQRKSLGHAGHIFYNDVGRGAVFTFTIERSRMQIWYHTRSHTGVTTPFDIYENKEWFIEFVLFNTYAQLWELGIDPTVRRVFDKSGNLQYQFDIYPKATSRKPVTYETKNILDESSARTMYSRAMRVFDVRLVKKNSENPAERVLDEEPNVLRDYWVYDDVPDERTIQDDIKKRLEEELDQDAWTDMQRHFMVIKEDGVVRYPRKGGVTRSRPTVPPPPAAAEAFEFVQDENPAGTGPTPPQLTAAADLRSAGATQGHIPTAPRVDAVLMLRLHGKKHCRTVYKQLCKDLYNIDNPALFFHALSQVVMILRQFKLARYLHRDGSPGNFLLHHLSGSLPESLSTNDRAALEQWVTIVSDLEYARPYHGGSGHDPITGTPYYVAVEVQSRRYCFEDTGDIRDEEGPEDVADKSDEHFSFNYYHDLESALWMAIDFVVRKISQKHISGDPAVAAEATSKLREYAALLFTTEIRGSATRLLHITYKMQTKKLYRAIRDIYGKDTPISETIAVIQDLQKANTRLQAAAVTRQHKMENGRIVFDHEIFDDDIYHTLETTFRKISHHYIDHPDTFVKVPPAPKVPPPPRPPTPTPAAPKKGKGAARAPKPKAGEASEDVVMDGTDSDTRNSGHEAPPRTAPSTRTKGSRKRSAPDDEDEPRSKKQRTDGQEVRRSGRILAKMQSLPKTGRRTR</sequence>
<dbReference type="Proteomes" id="UP000320762">
    <property type="component" value="Unassembled WGS sequence"/>
</dbReference>
<feature type="domain" description="Fungal-type protein kinase" evidence="2">
    <location>
        <begin position="172"/>
        <end position="621"/>
    </location>
</feature>
<comment type="caution">
    <text evidence="3">The sequence shown here is derived from an EMBL/GenBank/DDBJ whole genome shotgun (WGS) entry which is preliminary data.</text>
</comment>
<name>A0A550CPZ1_9AGAR</name>
<dbReference type="Pfam" id="PF17667">
    <property type="entry name" value="Pkinase_fungal"/>
    <property type="match status" value="1"/>
</dbReference>
<evidence type="ECO:0000313" key="4">
    <source>
        <dbReference type="Proteomes" id="UP000320762"/>
    </source>
</evidence>
<feature type="region of interest" description="Disordered" evidence="1">
    <location>
        <begin position="758"/>
        <end position="876"/>
    </location>
</feature>
<dbReference type="Gene3D" id="1.10.510.10">
    <property type="entry name" value="Transferase(Phosphotransferase) domain 1"/>
    <property type="match status" value="1"/>
</dbReference>
<evidence type="ECO:0000256" key="1">
    <source>
        <dbReference type="SAM" id="MobiDB-lite"/>
    </source>
</evidence>
<gene>
    <name evidence="3" type="ORF">BD626DRAFT_396660</name>
</gene>
<protein>
    <recommendedName>
        <fullName evidence="2">Fungal-type protein kinase domain-containing protein</fullName>
    </recommendedName>
</protein>
<evidence type="ECO:0000313" key="3">
    <source>
        <dbReference type="EMBL" id="TRM66865.1"/>
    </source>
</evidence>
<keyword evidence="4" id="KW-1185">Reference proteome</keyword>
<dbReference type="InterPro" id="IPR040976">
    <property type="entry name" value="Pkinase_fungal"/>
</dbReference>
<proteinExistence type="predicted"/>
<organism evidence="3 4">
    <name type="scientific">Schizophyllum amplum</name>
    <dbReference type="NCBI Taxonomy" id="97359"/>
    <lineage>
        <taxon>Eukaryota</taxon>
        <taxon>Fungi</taxon>
        <taxon>Dikarya</taxon>
        <taxon>Basidiomycota</taxon>
        <taxon>Agaricomycotina</taxon>
        <taxon>Agaricomycetes</taxon>
        <taxon>Agaricomycetidae</taxon>
        <taxon>Agaricales</taxon>
        <taxon>Schizophyllaceae</taxon>
        <taxon>Schizophyllum</taxon>
    </lineage>
</organism>
<feature type="compositionally biased region" description="Pro residues" evidence="1">
    <location>
        <begin position="762"/>
        <end position="779"/>
    </location>
</feature>
<evidence type="ECO:0000259" key="2">
    <source>
        <dbReference type="Pfam" id="PF17667"/>
    </source>
</evidence>
<feature type="compositionally biased region" description="Basic and acidic residues" evidence="1">
    <location>
        <begin position="843"/>
        <end position="857"/>
    </location>
</feature>
<dbReference type="AlphaFoldDB" id="A0A550CPZ1"/>
<accession>A0A550CPZ1</accession>